<accession>A0A2A5KXM6</accession>
<keyword evidence="3" id="KW-1185">Reference proteome</keyword>
<reference evidence="2 3" key="1">
    <citation type="submission" date="2017-09" db="EMBL/GenBank/DDBJ databases">
        <title>Comparative genomics of rhizobia isolated from Phaseolus vulgaris in China.</title>
        <authorList>
            <person name="Tong W."/>
        </authorList>
    </citation>
    <scope>NUCLEOTIDE SEQUENCE [LARGE SCALE GENOMIC DNA]</scope>
    <source>
        <strain evidence="2 3">L101</strain>
    </source>
</reference>
<dbReference type="EMBL" id="NXDM01000005">
    <property type="protein sequence ID" value="PCK81687.1"/>
    <property type="molecule type" value="Genomic_DNA"/>
</dbReference>
<dbReference type="AlphaFoldDB" id="A0A2A5KXM6"/>
<sequence length="64" mass="6970">MFDCQDLRISQSGLTCRLHTYLNSIGHIPIAPPVATGSDRQDNATSSATLPKTPAEREEEPPCM</sequence>
<name>A0A2A5KXM6_9HYPH</name>
<proteinExistence type="predicted"/>
<feature type="region of interest" description="Disordered" evidence="1">
    <location>
        <begin position="30"/>
        <end position="64"/>
    </location>
</feature>
<evidence type="ECO:0000256" key="1">
    <source>
        <dbReference type="SAM" id="MobiDB-lite"/>
    </source>
</evidence>
<dbReference type="Proteomes" id="UP000218807">
    <property type="component" value="Unassembled WGS sequence"/>
</dbReference>
<comment type="caution">
    <text evidence="2">The sequence shown here is derived from an EMBL/GenBank/DDBJ whole genome shotgun (WGS) entry which is preliminary data.</text>
</comment>
<organism evidence="2 3">
    <name type="scientific">Rhizobium sophoriradicis</name>
    <dbReference type="NCBI Taxonomy" id="1535245"/>
    <lineage>
        <taxon>Bacteria</taxon>
        <taxon>Pseudomonadati</taxon>
        <taxon>Pseudomonadota</taxon>
        <taxon>Alphaproteobacteria</taxon>
        <taxon>Hyphomicrobiales</taxon>
        <taxon>Rhizobiaceae</taxon>
        <taxon>Rhizobium/Agrobacterium group</taxon>
        <taxon>Rhizobium</taxon>
    </lineage>
</organism>
<gene>
    <name evidence="2" type="ORF">CPT34_07725</name>
</gene>
<protein>
    <submittedName>
        <fullName evidence="2">Uncharacterized protein</fullName>
    </submittedName>
</protein>
<evidence type="ECO:0000313" key="3">
    <source>
        <dbReference type="Proteomes" id="UP000218807"/>
    </source>
</evidence>
<evidence type="ECO:0000313" key="2">
    <source>
        <dbReference type="EMBL" id="PCK81687.1"/>
    </source>
</evidence>